<dbReference type="STRING" id="572477.Alvin_1709"/>
<evidence type="ECO:0000313" key="2">
    <source>
        <dbReference type="Proteomes" id="UP000001441"/>
    </source>
</evidence>
<dbReference type="KEGG" id="alv:Alvin_1709"/>
<keyword evidence="2" id="KW-1185">Reference proteome</keyword>
<dbReference type="RefSeq" id="WP_012970915.1">
    <property type="nucleotide sequence ID" value="NC_013851.1"/>
</dbReference>
<organism evidence="1 2">
    <name type="scientific">Allochromatium vinosum (strain ATCC 17899 / DSM 180 / NBRC 103801 / NCIMB 10441 / D)</name>
    <name type="common">Chromatium vinosum</name>
    <dbReference type="NCBI Taxonomy" id="572477"/>
    <lineage>
        <taxon>Bacteria</taxon>
        <taxon>Pseudomonadati</taxon>
        <taxon>Pseudomonadota</taxon>
        <taxon>Gammaproteobacteria</taxon>
        <taxon>Chromatiales</taxon>
        <taxon>Chromatiaceae</taxon>
        <taxon>Allochromatium</taxon>
    </lineage>
</organism>
<dbReference type="HOGENOM" id="CLU_1068076_0_0_6"/>
<dbReference type="AlphaFoldDB" id="D3RTY2"/>
<proteinExistence type="predicted"/>
<dbReference type="Proteomes" id="UP000001441">
    <property type="component" value="Chromosome"/>
</dbReference>
<sequence length="260" mass="28935">MATPPLLEKARTQAETAHHRLCEALLSGEDTTAARRALIEAEARLAELSRESTRTGPDPEIEAAIQAEAAALVAETAEAIAARVNAFSPYPRPEPVELPLSLAVALVRARHQHALVEADLTEHRAKEQRIQTRLDDLAARRAGLMARRLDGDERPEDAAELALIEADARALEQMLAAHRATRPTEPRHDLHHREAHWRQTCNEAEGHALRALAERLQQHTITLAERLVDFNREIRVAPGGIGYRMRVEARWREAAGQGVW</sequence>
<gene>
    <name evidence="1" type="ordered locus">Alvin_1709</name>
</gene>
<accession>D3RTY2</accession>
<dbReference type="EMBL" id="CP001896">
    <property type="protein sequence ID" value="ADC62641.1"/>
    <property type="molecule type" value="Genomic_DNA"/>
</dbReference>
<evidence type="ECO:0000313" key="1">
    <source>
        <dbReference type="EMBL" id="ADC62641.1"/>
    </source>
</evidence>
<dbReference type="eggNOG" id="ENOG502ZEIU">
    <property type="taxonomic scope" value="Bacteria"/>
</dbReference>
<name>D3RTY2_ALLVD</name>
<protein>
    <submittedName>
        <fullName evidence="1">Uncharacterized protein</fullName>
    </submittedName>
</protein>
<reference evidence="1 2" key="1">
    <citation type="journal article" date="2011" name="Stand. Genomic Sci.">
        <title>Complete genome sequence of Allochromatium vinosum DSM 180(T).</title>
        <authorList>
            <person name="Weissgerber T."/>
            <person name="Zigann R."/>
            <person name="Bruce D."/>
            <person name="Chang Y.J."/>
            <person name="Detter J.C."/>
            <person name="Han C."/>
            <person name="Hauser L."/>
            <person name="Jeffries C.D."/>
            <person name="Land M."/>
            <person name="Munk A.C."/>
            <person name="Tapia R."/>
            <person name="Dahl C."/>
        </authorList>
    </citation>
    <scope>NUCLEOTIDE SEQUENCE [LARGE SCALE GENOMIC DNA]</scope>
    <source>
        <strain evidence="2">ATCC 17899 / DSM 180 / NBRC 103801 / NCIMB 10441 / D</strain>
    </source>
</reference>